<evidence type="ECO:0000256" key="1">
    <source>
        <dbReference type="SAM" id="MobiDB-lite"/>
    </source>
</evidence>
<comment type="caution">
    <text evidence="2">The sequence shown here is derived from an EMBL/GenBank/DDBJ whole genome shotgun (WGS) entry which is preliminary data.</text>
</comment>
<dbReference type="AlphaFoldDB" id="A0AA36JDH4"/>
<proteinExistence type="predicted"/>
<feature type="region of interest" description="Disordered" evidence="1">
    <location>
        <begin position="78"/>
        <end position="107"/>
    </location>
</feature>
<feature type="region of interest" description="Disordered" evidence="1">
    <location>
        <begin position="36"/>
        <end position="61"/>
    </location>
</feature>
<dbReference type="Proteomes" id="UP001178507">
    <property type="component" value="Unassembled WGS sequence"/>
</dbReference>
<feature type="compositionally biased region" description="Gly residues" evidence="1">
    <location>
        <begin position="38"/>
        <end position="54"/>
    </location>
</feature>
<dbReference type="EMBL" id="CAUJNA010003476">
    <property type="protein sequence ID" value="CAJ1403003.1"/>
    <property type="molecule type" value="Genomic_DNA"/>
</dbReference>
<reference evidence="2" key="1">
    <citation type="submission" date="2023-08" db="EMBL/GenBank/DDBJ databases">
        <authorList>
            <person name="Chen Y."/>
            <person name="Shah S."/>
            <person name="Dougan E. K."/>
            <person name="Thang M."/>
            <person name="Chan C."/>
        </authorList>
    </citation>
    <scope>NUCLEOTIDE SEQUENCE</scope>
</reference>
<protein>
    <submittedName>
        <fullName evidence="2">Uncharacterized protein</fullName>
    </submittedName>
</protein>
<evidence type="ECO:0000313" key="2">
    <source>
        <dbReference type="EMBL" id="CAJ1403003.1"/>
    </source>
</evidence>
<name>A0AA36JDH4_9DINO</name>
<keyword evidence="3" id="KW-1185">Reference proteome</keyword>
<accession>A0AA36JDH4</accession>
<organism evidence="2 3">
    <name type="scientific">Effrenium voratum</name>
    <dbReference type="NCBI Taxonomy" id="2562239"/>
    <lineage>
        <taxon>Eukaryota</taxon>
        <taxon>Sar</taxon>
        <taxon>Alveolata</taxon>
        <taxon>Dinophyceae</taxon>
        <taxon>Suessiales</taxon>
        <taxon>Symbiodiniaceae</taxon>
        <taxon>Effrenium</taxon>
    </lineage>
</organism>
<evidence type="ECO:0000313" key="3">
    <source>
        <dbReference type="Proteomes" id="UP001178507"/>
    </source>
</evidence>
<gene>
    <name evidence="2" type="ORF">EVOR1521_LOCUS25768</name>
</gene>
<sequence length="166" mass="17766">MGCLAGKNMQEPQQPMLYRPQDYAYDCQYEQRPYPGYGQPGYGQPGYGQPGYGRPGYAQSEYGQPLYGQPVYGYEPGMPGYAQPPYAQPPPPGQFEGDYQSGPSERGNGTRMALAAGGGVAVGAGTVFAVEHAGEIGRFAENAVDDVGGFVGDGFRDVDNLVRDIF</sequence>